<feature type="non-terminal residue" evidence="1">
    <location>
        <position position="1"/>
    </location>
</feature>
<organism evidence="1 2">
    <name type="scientific">Dentiscutata heterogama</name>
    <dbReference type="NCBI Taxonomy" id="1316150"/>
    <lineage>
        <taxon>Eukaryota</taxon>
        <taxon>Fungi</taxon>
        <taxon>Fungi incertae sedis</taxon>
        <taxon>Mucoromycota</taxon>
        <taxon>Glomeromycotina</taxon>
        <taxon>Glomeromycetes</taxon>
        <taxon>Diversisporales</taxon>
        <taxon>Gigasporaceae</taxon>
        <taxon>Dentiscutata</taxon>
    </lineage>
</organism>
<gene>
    <name evidence="1" type="ORF">DHETER_LOCUS5158</name>
</gene>
<sequence>NSIPHKPPTCHEEEPKAHNLIKHLTITSDPSKPHQIGSFKGYVKTKEPIDDTAYFLGFIFGSDGKLLTFAGNNICTDRVTKCPTKEYEINQEIDISNLPKNSKNFTIAAAVINSKKALAIGFSNNCKFTKSTSNELNTIFKSLLTVNN</sequence>
<reference evidence="1" key="1">
    <citation type="submission" date="2021-06" db="EMBL/GenBank/DDBJ databases">
        <authorList>
            <person name="Kallberg Y."/>
            <person name="Tangrot J."/>
            <person name="Rosling A."/>
        </authorList>
    </citation>
    <scope>NUCLEOTIDE SEQUENCE</scope>
    <source>
        <strain evidence="1">IL203A</strain>
    </source>
</reference>
<evidence type="ECO:0000313" key="1">
    <source>
        <dbReference type="EMBL" id="CAG8549404.1"/>
    </source>
</evidence>
<dbReference type="EMBL" id="CAJVPU010005549">
    <property type="protein sequence ID" value="CAG8549404.1"/>
    <property type="molecule type" value="Genomic_DNA"/>
</dbReference>
<keyword evidence="2" id="KW-1185">Reference proteome</keyword>
<accession>A0ACA9LX89</accession>
<name>A0ACA9LX89_9GLOM</name>
<proteinExistence type="predicted"/>
<dbReference type="Proteomes" id="UP000789702">
    <property type="component" value="Unassembled WGS sequence"/>
</dbReference>
<evidence type="ECO:0000313" key="2">
    <source>
        <dbReference type="Proteomes" id="UP000789702"/>
    </source>
</evidence>
<comment type="caution">
    <text evidence="1">The sequence shown here is derived from an EMBL/GenBank/DDBJ whole genome shotgun (WGS) entry which is preliminary data.</text>
</comment>
<protein>
    <submittedName>
        <fullName evidence="1">12693_t:CDS:1</fullName>
    </submittedName>
</protein>